<evidence type="ECO:0000256" key="10">
    <source>
        <dbReference type="ARBA" id="ARBA00023040"/>
    </source>
</evidence>
<feature type="domain" description="EGF-like" evidence="19">
    <location>
        <begin position="423"/>
        <end position="461"/>
    </location>
</feature>
<dbReference type="PROSITE" id="PS50261">
    <property type="entry name" value="G_PROTEIN_RECEP_F2_4"/>
    <property type="match status" value="1"/>
</dbReference>
<dbReference type="InterPro" id="IPR001740">
    <property type="entry name" value="GPCR_2_EMR1-like_rcpt"/>
</dbReference>
<dbReference type="PRINTS" id="PR01128">
    <property type="entry name" value="EMR1HORMONER"/>
</dbReference>
<evidence type="ECO:0000256" key="3">
    <source>
        <dbReference type="ARBA" id="ARBA00022475"/>
    </source>
</evidence>
<protein>
    <submittedName>
        <fullName evidence="23">Adhesion G protein-coupled receptor E1 isoform X1</fullName>
    </submittedName>
</protein>
<evidence type="ECO:0000256" key="4">
    <source>
        <dbReference type="ARBA" id="ARBA00022536"/>
    </source>
</evidence>
<dbReference type="InterPro" id="IPR017981">
    <property type="entry name" value="GPCR_2-like_7TM"/>
</dbReference>
<evidence type="ECO:0000256" key="6">
    <source>
        <dbReference type="ARBA" id="ARBA00022729"/>
    </source>
</evidence>
<dbReference type="InterPro" id="IPR000742">
    <property type="entry name" value="EGF"/>
</dbReference>
<dbReference type="PROSITE" id="PS01186">
    <property type="entry name" value="EGF_2"/>
    <property type="match status" value="5"/>
</dbReference>
<dbReference type="InterPro" id="IPR001881">
    <property type="entry name" value="EGF-like_Ca-bd_dom"/>
</dbReference>
<dbReference type="RefSeq" id="XP_070478872.1">
    <property type="nucleotide sequence ID" value="XM_070622771.1"/>
</dbReference>
<dbReference type="Pfam" id="PF01825">
    <property type="entry name" value="GPS"/>
    <property type="match status" value="1"/>
</dbReference>
<dbReference type="InterPro" id="IPR009030">
    <property type="entry name" value="Growth_fac_rcpt_cys_sf"/>
</dbReference>
<keyword evidence="10" id="KW-0297">G-protein coupled receptor</keyword>
<keyword evidence="3" id="KW-1003">Cell membrane</keyword>
<feature type="domain" description="EGF-like" evidence="19">
    <location>
        <begin position="846"/>
        <end position="882"/>
    </location>
</feature>
<proteinExistence type="inferred from homology"/>
<feature type="signal peptide" evidence="18">
    <location>
        <begin position="1"/>
        <end position="17"/>
    </location>
</feature>
<dbReference type="GeneID" id="103543571"/>
<keyword evidence="4 16" id="KW-0245">EGF-like domain</keyword>
<dbReference type="PROSITE" id="PS50026">
    <property type="entry name" value="EGF_3"/>
    <property type="match status" value="19"/>
</dbReference>
<keyword evidence="9 17" id="KW-1133">Transmembrane helix</keyword>
<evidence type="ECO:0000256" key="16">
    <source>
        <dbReference type="PROSITE-ProRule" id="PRU00076"/>
    </source>
</evidence>
<feature type="transmembrane region" description="Helical" evidence="17">
    <location>
        <begin position="1377"/>
        <end position="1402"/>
    </location>
</feature>
<feature type="domain" description="EGF-like" evidence="19">
    <location>
        <begin position="564"/>
        <end position="602"/>
    </location>
</feature>
<keyword evidence="12" id="KW-1015">Disulfide bond</keyword>
<feature type="domain" description="EGF-like" evidence="19">
    <location>
        <begin position="616"/>
        <end position="655"/>
    </location>
</feature>
<dbReference type="Gene3D" id="2.10.25.10">
    <property type="entry name" value="Laminin"/>
    <property type="match status" value="19"/>
</dbReference>
<feature type="domain" description="EGF-like" evidence="19">
    <location>
        <begin position="233"/>
        <end position="270"/>
    </location>
</feature>
<dbReference type="Pfam" id="PF00002">
    <property type="entry name" value="7tm_2"/>
    <property type="match status" value="1"/>
</dbReference>
<dbReference type="PROSITE" id="PS50221">
    <property type="entry name" value="GAIN_B"/>
    <property type="match status" value="1"/>
</dbReference>
<evidence type="ECO:0000259" key="21">
    <source>
        <dbReference type="PROSITE" id="PS50261"/>
    </source>
</evidence>
<name>A0ABM4PNV0_EQUPR</name>
<reference evidence="23" key="1">
    <citation type="submission" date="2025-08" db="UniProtKB">
        <authorList>
            <consortium name="RefSeq"/>
        </authorList>
    </citation>
    <scope>IDENTIFICATION</scope>
    <source>
        <tissue evidence="23">Blood</tissue>
    </source>
</reference>
<evidence type="ECO:0000256" key="2">
    <source>
        <dbReference type="ARBA" id="ARBA00007343"/>
    </source>
</evidence>
<dbReference type="Proteomes" id="UP001652662">
    <property type="component" value="Chromosome 6"/>
</dbReference>
<feature type="chain" id="PRO_5047476244" evidence="18">
    <location>
        <begin position="18"/>
        <end position="1515"/>
    </location>
</feature>
<feature type="domain" description="EGF-like" evidence="19">
    <location>
        <begin position="92"/>
        <end position="130"/>
    </location>
</feature>
<dbReference type="PROSITE" id="PS01187">
    <property type="entry name" value="EGF_CA"/>
    <property type="match status" value="6"/>
</dbReference>
<evidence type="ECO:0000259" key="20">
    <source>
        <dbReference type="PROSITE" id="PS50221"/>
    </source>
</evidence>
<keyword evidence="11 17" id="KW-0472">Membrane</keyword>
<feature type="transmembrane region" description="Helical" evidence="17">
    <location>
        <begin position="1450"/>
        <end position="1473"/>
    </location>
</feature>
<keyword evidence="8" id="KW-0106">Calcium</keyword>
<feature type="domain" description="EGF-like" evidence="19">
    <location>
        <begin position="757"/>
        <end position="796"/>
    </location>
</feature>
<evidence type="ECO:0000256" key="7">
    <source>
        <dbReference type="ARBA" id="ARBA00022737"/>
    </source>
</evidence>
<feature type="domain" description="EGF-like" evidence="19">
    <location>
        <begin position="656"/>
        <end position="693"/>
    </location>
</feature>
<feature type="domain" description="EGF-like" evidence="19">
    <location>
        <begin position="334"/>
        <end position="373"/>
    </location>
</feature>
<feature type="domain" description="EGF-like" evidence="19">
    <location>
        <begin position="894"/>
        <end position="931"/>
    </location>
</feature>
<dbReference type="InterPro" id="IPR000832">
    <property type="entry name" value="GPCR_2_secretin-like"/>
</dbReference>
<keyword evidence="7" id="KW-0677">Repeat</keyword>
<feature type="transmembrane region" description="Helical" evidence="17">
    <location>
        <begin position="1263"/>
        <end position="1281"/>
    </location>
</feature>
<dbReference type="PRINTS" id="PR00249">
    <property type="entry name" value="GPCRSECRETIN"/>
</dbReference>
<dbReference type="CDD" id="cd15439">
    <property type="entry name" value="7tmB2_EMR"/>
    <property type="match status" value="1"/>
</dbReference>
<dbReference type="SUPFAM" id="SSF81321">
    <property type="entry name" value="Family A G protein-coupled receptor-like"/>
    <property type="match status" value="1"/>
</dbReference>
<evidence type="ECO:0000256" key="12">
    <source>
        <dbReference type="ARBA" id="ARBA00023157"/>
    </source>
</evidence>
<keyword evidence="14" id="KW-0325">Glycoprotein</keyword>
<feature type="domain" description="EGF-like" evidence="19">
    <location>
        <begin position="797"/>
        <end position="834"/>
    </location>
</feature>
<dbReference type="Gene3D" id="2.60.220.50">
    <property type="match status" value="1"/>
</dbReference>
<sequence>MWSFSLLLFWGCCRIYSCETPTSSPLGSKSWREKLNLKGTAFETNECVDTTICPAYATCTDTSKSYYCSCKKGFLSSNGLAQFQGSGVECKDIDECSKRPTPCGAHSVCKNLPGRYKCSCLPGFSSPTGNNWNPAKPGHFSCTDINECLSSGVCPEHSECTNSLGSYRCTCLPGFSSRNSICEDVDECADPRSCPEHATCHNSLGSYSCVCNQGFVSSSGNVRFQGQGETCEDVDECADPKSCPEHATCHNSPGSYSCVCNQGFASSSGNVRFQGQGETCADVDECSKKPSPCGANSVCKNLPGKYKCSCLPGFSSPTGNDWNPAKPGRFSCTDINECLSSGICPEHSECTNSLGSYSCSCRAGFSSRNSICEDVDECADPKSCPEHATCHNSPGSYSCVCNQGFASSSGNVRFQGQGETCADVDECSKKPSPCGANSVCKNLPGKYKCSCLPGFSSPTGNDWNPAKPGRFSCTDINECLSSGICPEHSECTNSLGSYSCSCRAGFSSRNSICEDVDECADPKSCPEHATCHNSPGSYSCVCNQGFASSSGNVRFQGQGETCADVDECSKKPSPCGANSVCKNLPGKYKCSCLPGFSSPTGNDWNPAKPGRFSCTDINECLSSGICPEHSECTNSLGSYSCSCRAGFSSRNSICEDVDECADPKSCPEHATCHNSPGSYSCVCNQGFASSSGNVRFQGQGETCADVDECSKKPSPCGANSVCKNLPGKYKCSCLPGFSSPTGNDWNPAKPGRFSCTDINECLSSGICPEHSECTNSLGSYSCSCRAGFSSRNSICEDVDECADPKSCPEHATCHNSPGSYSCVCNQGFVSRSGNVRFQGQGETCEDIDECLNKPCLSNARCTNTPGSYFCTCHPGFAPGNGQLNSTDQETECRDIDECLRDPSPCGPNSICTNALGSYSCSCIVGFHPNPEGSWIYGNFSCERAPFKCKEDVLARNKQVHLCQTKTAVEPEDVAFCTQLNAVLSMLDDACENTSAVVSLKDMAENISSVLEQTSTSSNLTREAMSALAVVLLESVKRTTLEAFLNPSGNVSQTIRTEHLDVNSRVIKNECSEENMAFSLKAKGDKMTISCSTIKESGSTEISGVAFVSFAGMESLLNESFFRDSQTPMANSKRKLKINSRVVGGMLTGKKKDGFSEAVNYTLEHLEPKKKTESPMCVSWSTDEEGGRWVPSGCEIIEVSETHTVCRCKRMANLAIIMASGELTMEFSLFIISHVGMIISLVCLVLAIATFLLCRGIRSQTTSLHLHLCVCLFLAKLLFLTGVDKTDNETVCAIIAGFLHYLFLACFSWMLVEAVVLFLTVRNLKVVNYFSSRNIKMLYLCVVGYGLPGVVVAVLASVQPQGYGTPDRCWLKTETKFIWSFLGPVCGIIVINSILLTLTLWILKQKLSTVNADVSTLKDNRLLTFKAFAQLFILGCSWVLGVFQIGPMAGIMAYLFTIINSLQGAFIFIIHCLLNHQVREAYRRCFTRKAKSSSQVSQTSGIFLSSMSSNSKTERD</sequence>
<keyword evidence="15" id="KW-0807">Transducer</keyword>
<dbReference type="InterPro" id="IPR057244">
    <property type="entry name" value="GAIN_B"/>
</dbReference>
<dbReference type="InterPro" id="IPR018097">
    <property type="entry name" value="EGF_Ca-bd_CS"/>
</dbReference>
<comment type="caution">
    <text evidence="16">Lacks conserved residue(s) required for the propagation of feature annotation.</text>
</comment>
<dbReference type="InterPro" id="IPR017983">
    <property type="entry name" value="GPCR_2_secretin-like_CS"/>
</dbReference>
<keyword evidence="13 23" id="KW-0675">Receptor</keyword>
<evidence type="ECO:0000256" key="13">
    <source>
        <dbReference type="ARBA" id="ARBA00023170"/>
    </source>
</evidence>
<evidence type="ECO:0000256" key="5">
    <source>
        <dbReference type="ARBA" id="ARBA00022692"/>
    </source>
</evidence>
<feature type="domain" description="EGF-like" evidence="19">
    <location>
        <begin position="374"/>
        <end position="411"/>
    </location>
</feature>
<feature type="domain" description="EGF-like" evidence="19">
    <location>
        <begin position="144"/>
        <end position="183"/>
    </location>
</feature>
<dbReference type="SUPFAM" id="SSF57196">
    <property type="entry name" value="EGF/Laminin"/>
    <property type="match status" value="7"/>
</dbReference>
<feature type="transmembrane region" description="Helical" evidence="17">
    <location>
        <begin position="1293"/>
        <end position="1317"/>
    </location>
</feature>
<feature type="domain" description="EGF-like" evidence="19">
    <location>
        <begin position="184"/>
        <end position="221"/>
    </location>
</feature>
<dbReference type="SMART" id="SM00181">
    <property type="entry name" value="EGF"/>
    <property type="match status" value="19"/>
</dbReference>
<feature type="transmembrane region" description="Helical" evidence="17">
    <location>
        <begin position="1337"/>
        <end position="1357"/>
    </location>
</feature>
<feature type="domain" description="EGF-like" evidence="19">
    <location>
        <begin position="515"/>
        <end position="552"/>
    </location>
</feature>
<dbReference type="PROSITE" id="PS00010">
    <property type="entry name" value="ASX_HYDROXYL"/>
    <property type="match status" value="19"/>
</dbReference>
<dbReference type="SMART" id="SM00303">
    <property type="entry name" value="GPS"/>
    <property type="match status" value="1"/>
</dbReference>
<evidence type="ECO:0000259" key="19">
    <source>
        <dbReference type="PROSITE" id="PS50026"/>
    </source>
</evidence>
<evidence type="ECO:0000313" key="23">
    <source>
        <dbReference type="RefSeq" id="XP_070478872.1"/>
    </source>
</evidence>
<evidence type="ECO:0000256" key="18">
    <source>
        <dbReference type="SAM" id="SignalP"/>
    </source>
</evidence>
<dbReference type="Pfam" id="PF07645">
    <property type="entry name" value="EGF_CA"/>
    <property type="match status" value="19"/>
</dbReference>
<dbReference type="CDD" id="cd00054">
    <property type="entry name" value="EGF_CA"/>
    <property type="match status" value="18"/>
</dbReference>
<comment type="similarity">
    <text evidence="2">Belongs to the G-protein coupled receptor 2 family. Adhesion G-protein coupled receptor (ADGR) subfamily.</text>
</comment>
<accession>A0ABM4PNV0</accession>
<feature type="domain" description="EGF-like" evidence="19">
    <location>
        <begin position="282"/>
        <end position="320"/>
    </location>
</feature>
<evidence type="ECO:0000256" key="11">
    <source>
        <dbReference type="ARBA" id="ARBA00023136"/>
    </source>
</evidence>
<evidence type="ECO:0000256" key="17">
    <source>
        <dbReference type="SAM" id="Phobius"/>
    </source>
</evidence>
<dbReference type="PANTHER" id="PTHR24039:SF58">
    <property type="entry name" value="EGF-LIKE DOMAIN-CONTAINING PROTEIN"/>
    <property type="match status" value="1"/>
</dbReference>
<feature type="domain" description="G-protein coupled receptors family 2 profile 2" evidence="21">
    <location>
        <begin position="1228"/>
        <end position="1474"/>
    </location>
</feature>
<gene>
    <name evidence="23" type="primary">ADGRE1</name>
</gene>
<evidence type="ECO:0000256" key="14">
    <source>
        <dbReference type="ARBA" id="ARBA00023180"/>
    </source>
</evidence>
<dbReference type="InterPro" id="IPR000152">
    <property type="entry name" value="EGF-type_Asp/Asn_hydroxyl_site"/>
</dbReference>
<dbReference type="PANTHER" id="PTHR24039">
    <property type="entry name" value="FIBRILLIN-RELATED"/>
    <property type="match status" value="1"/>
</dbReference>
<dbReference type="InterPro" id="IPR046338">
    <property type="entry name" value="GAIN_dom_sf"/>
</dbReference>
<keyword evidence="22" id="KW-1185">Reference proteome</keyword>
<dbReference type="InterPro" id="IPR000203">
    <property type="entry name" value="GPS"/>
</dbReference>
<dbReference type="SUPFAM" id="SSF57184">
    <property type="entry name" value="Growth factor receptor domain"/>
    <property type="match status" value="4"/>
</dbReference>
<evidence type="ECO:0000256" key="15">
    <source>
        <dbReference type="ARBA" id="ARBA00023224"/>
    </source>
</evidence>
<feature type="transmembrane region" description="Helical" evidence="17">
    <location>
        <begin position="1226"/>
        <end position="1251"/>
    </location>
</feature>
<feature type="domain" description="GAIN-B" evidence="20">
    <location>
        <begin position="1061"/>
        <end position="1223"/>
    </location>
</feature>
<evidence type="ECO:0000256" key="8">
    <source>
        <dbReference type="ARBA" id="ARBA00022837"/>
    </source>
</evidence>
<evidence type="ECO:0000313" key="22">
    <source>
        <dbReference type="Proteomes" id="UP001652662"/>
    </source>
</evidence>
<feature type="domain" description="EGF-like" evidence="19">
    <location>
        <begin position="43"/>
        <end position="80"/>
    </location>
</feature>
<dbReference type="PROSITE" id="PS00650">
    <property type="entry name" value="G_PROTEIN_RECEP_F2_2"/>
    <property type="match status" value="1"/>
</dbReference>
<feature type="transmembrane region" description="Helical" evidence="17">
    <location>
        <begin position="1422"/>
        <end position="1444"/>
    </location>
</feature>
<evidence type="ECO:0000256" key="1">
    <source>
        <dbReference type="ARBA" id="ARBA00004651"/>
    </source>
</evidence>
<feature type="domain" description="EGF-like" evidence="19">
    <location>
        <begin position="475"/>
        <end position="514"/>
    </location>
</feature>
<comment type="subcellular location">
    <subcellularLocation>
        <location evidence="1">Cell membrane</location>
        <topology evidence="1">Multi-pass membrane protein</topology>
    </subcellularLocation>
</comment>
<feature type="domain" description="EGF-like" evidence="19">
    <location>
        <begin position="705"/>
        <end position="743"/>
    </location>
</feature>
<keyword evidence="5 17" id="KW-0812">Transmembrane</keyword>
<evidence type="ECO:0000256" key="9">
    <source>
        <dbReference type="ARBA" id="ARBA00022989"/>
    </source>
</evidence>
<dbReference type="SMART" id="SM00179">
    <property type="entry name" value="EGF_CA"/>
    <property type="match status" value="19"/>
</dbReference>
<keyword evidence="6 18" id="KW-0732">Signal</keyword>
<dbReference type="InterPro" id="IPR049883">
    <property type="entry name" value="NOTCH1_EGF-like"/>
</dbReference>
<dbReference type="Gene3D" id="1.20.1070.10">
    <property type="entry name" value="Rhodopsin 7-helix transmembrane proteins"/>
    <property type="match status" value="1"/>
</dbReference>
<organism evidence="22 23">
    <name type="scientific">Equus przewalskii</name>
    <name type="common">Przewalski's horse</name>
    <name type="synonym">Equus caballus przewalskii</name>
    <dbReference type="NCBI Taxonomy" id="9798"/>
    <lineage>
        <taxon>Eukaryota</taxon>
        <taxon>Metazoa</taxon>
        <taxon>Chordata</taxon>
        <taxon>Craniata</taxon>
        <taxon>Vertebrata</taxon>
        <taxon>Euteleostomi</taxon>
        <taxon>Mammalia</taxon>
        <taxon>Eutheria</taxon>
        <taxon>Laurasiatheria</taxon>
        <taxon>Perissodactyla</taxon>
        <taxon>Equidae</taxon>
        <taxon>Equus</taxon>
    </lineage>
</organism>